<sequence length="81" mass="9105">MELDRGRRYGFLDAGQWLISTPFELWRSCGSKVDLFPVGLELFVYSMPLPGLVGDAIWVSESRSTMPLARGECSELFGVIF</sequence>
<dbReference type="EMBL" id="CM042061">
    <property type="protein sequence ID" value="KAI3672625.1"/>
    <property type="molecule type" value="Genomic_DNA"/>
</dbReference>
<comment type="caution">
    <text evidence="1">The sequence shown here is derived from an EMBL/GenBank/DDBJ whole genome shotgun (WGS) entry which is preliminary data.</text>
</comment>
<proteinExistence type="predicted"/>
<organism evidence="1 2">
    <name type="scientific">Arctium lappa</name>
    <name type="common">Greater burdock</name>
    <name type="synonym">Lappa major</name>
    <dbReference type="NCBI Taxonomy" id="4217"/>
    <lineage>
        <taxon>Eukaryota</taxon>
        <taxon>Viridiplantae</taxon>
        <taxon>Streptophyta</taxon>
        <taxon>Embryophyta</taxon>
        <taxon>Tracheophyta</taxon>
        <taxon>Spermatophyta</taxon>
        <taxon>Magnoliopsida</taxon>
        <taxon>eudicotyledons</taxon>
        <taxon>Gunneridae</taxon>
        <taxon>Pentapetalae</taxon>
        <taxon>asterids</taxon>
        <taxon>campanulids</taxon>
        <taxon>Asterales</taxon>
        <taxon>Asteraceae</taxon>
        <taxon>Carduoideae</taxon>
        <taxon>Cardueae</taxon>
        <taxon>Arctiinae</taxon>
        <taxon>Arctium</taxon>
    </lineage>
</organism>
<reference evidence="2" key="1">
    <citation type="journal article" date="2022" name="Mol. Ecol. Resour.">
        <title>The genomes of chicory, endive, great burdock and yacon provide insights into Asteraceae palaeo-polyploidization history and plant inulin production.</title>
        <authorList>
            <person name="Fan W."/>
            <person name="Wang S."/>
            <person name="Wang H."/>
            <person name="Wang A."/>
            <person name="Jiang F."/>
            <person name="Liu H."/>
            <person name="Zhao H."/>
            <person name="Xu D."/>
            <person name="Zhang Y."/>
        </authorList>
    </citation>
    <scope>NUCLEOTIDE SEQUENCE [LARGE SCALE GENOMIC DNA]</scope>
    <source>
        <strain evidence="2">cv. Niubang</strain>
    </source>
</reference>
<dbReference type="Proteomes" id="UP001055879">
    <property type="component" value="Linkage Group LG15"/>
</dbReference>
<accession>A0ACB8XQB2</accession>
<evidence type="ECO:0000313" key="2">
    <source>
        <dbReference type="Proteomes" id="UP001055879"/>
    </source>
</evidence>
<reference evidence="1 2" key="2">
    <citation type="journal article" date="2022" name="Mol. Ecol. Resour.">
        <title>The genomes of chicory, endive, great burdock and yacon provide insights into Asteraceae paleo-polyploidization history and plant inulin production.</title>
        <authorList>
            <person name="Fan W."/>
            <person name="Wang S."/>
            <person name="Wang H."/>
            <person name="Wang A."/>
            <person name="Jiang F."/>
            <person name="Liu H."/>
            <person name="Zhao H."/>
            <person name="Xu D."/>
            <person name="Zhang Y."/>
        </authorList>
    </citation>
    <scope>NUCLEOTIDE SEQUENCE [LARGE SCALE GENOMIC DNA]</scope>
    <source>
        <strain evidence="2">cv. Niubang</strain>
    </source>
</reference>
<name>A0ACB8XQB2_ARCLA</name>
<keyword evidence="2" id="KW-1185">Reference proteome</keyword>
<gene>
    <name evidence="1" type="ORF">L6452_38721</name>
</gene>
<evidence type="ECO:0000313" key="1">
    <source>
        <dbReference type="EMBL" id="KAI3672625.1"/>
    </source>
</evidence>
<protein>
    <submittedName>
        <fullName evidence="1">Uncharacterized protein</fullName>
    </submittedName>
</protein>